<dbReference type="RefSeq" id="WP_114829973.1">
    <property type="nucleotide sequence ID" value="NZ_QQTO01000007.1"/>
</dbReference>
<keyword evidence="3" id="KW-1185">Reference proteome</keyword>
<name>A0A370L514_9HYPH</name>
<feature type="transmembrane region" description="Helical" evidence="1">
    <location>
        <begin position="17"/>
        <end position="37"/>
    </location>
</feature>
<protein>
    <submittedName>
        <fullName evidence="2">Uncharacterized protein</fullName>
    </submittedName>
</protein>
<gene>
    <name evidence="2" type="ORF">DWE98_14425</name>
</gene>
<sequence length="220" mass="21830">MSNDTIPATISRVLRDFSGQVAISVAASAVAAAIFAFPDMLSFRAGAPAPAGLSVEAAASDARLPAPQAGKFVQRHGEQVGGAGDATGHGLVLPATLMMPLSVAWIAPLPAEPEPIPVARLERPAPSAQVARAAAGTTRERGRLAIAQPLQIASVLQAAVPAAVQADADKPATILGVALPDSVTRAGRAIGGVAGTVGAAGSWTVSAASSLLPSWGSSAR</sequence>
<dbReference type="AlphaFoldDB" id="A0A370L514"/>
<proteinExistence type="predicted"/>
<keyword evidence="1" id="KW-1133">Transmembrane helix</keyword>
<evidence type="ECO:0000256" key="1">
    <source>
        <dbReference type="SAM" id="Phobius"/>
    </source>
</evidence>
<keyword evidence="1" id="KW-0472">Membrane</keyword>
<dbReference type="OrthoDB" id="8162410at2"/>
<dbReference type="EMBL" id="QQTP01000007">
    <property type="protein sequence ID" value="RDJ24111.1"/>
    <property type="molecule type" value="Genomic_DNA"/>
</dbReference>
<comment type="caution">
    <text evidence="2">The sequence shown here is derived from an EMBL/GenBank/DDBJ whole genome shotgun (WGS) entry which is preliminary data.</text>
</comment>
<evidence type="ECO:0000313" key="3">
    <source>
        <dbReference type="Proteomes" id="UP000255207"/>
    </source>
</evidence>
<keyword evidence="1" id="KW-0812">Transmembrane</keyword>
<evidence type="ECO:0000313" key="2">
    <source>
        <dbReference type="EMBL" id="RDJ24111.1"/>
    </source>
</evidence>
<accession>A0A370L514</accession>
<organism evidence="2 3">
    <name type="scientific">Bosea caraganae</name>
    <dbReference type="NCBI Taxonomy" id="2763117"/>
    <lineage>
        <taxon>Bacteria</taxon>
        <taxon>Pseudomonadati</taxon>
        <taxon>Pseudomonadota</taxon>
        <taxon>Alphaproteobacteria</taxon>
        <taxon>Hyphomicrobiales</taxon>
        <taxon>Boseaceae</taxon>
        <taxon>Bosea</taxon>
    </lineage>
</organism>
<dbReference type="Proteomes" id="UP000255207">
    <property type="component" value="Unassembled WGS sequence"/>
</dbReference>
<reference evidence="3" key="1">
    <citation type="submission" date="2018-07" db="EMBL/GenBank/DDBJ databases">
        <authorList>
            <person name="Safronova V.I."/>
            <person name="Chirak E.R."/>
            <person name="Sazanova A.L."/>
        </authorList>
    </citation>
    <scope>NUCLEOTIDE SEQUENCE [LARGE SCALE GENOMIC DNA]</scope>
    <source>
        <strain evidence="3">RCAM04685</strain>
    </source>
</reference>